<evidence type="ECO:0000256" key="2">
    <source>
        <dbReference type="PROSITE-ProRule" id="PRU00626"/>
    </source>
</evidence>
<evidence type="ECO:0000313" key="5">
    <source>
        <dbReference type="Proteomes" id="UP000808914"/>
    </source>
</evidence>
<dbReference type="InterPro" id="IPR001890">
    <property type="entry name" value="RNA-binding_CRM"/>
</dbReference>
<sequence length="98" mass="11115">MLTNKQKRFLQKKAHHLKPIFQIGKSGIHHKMTNEIASALEARELIKINLLQNTLEDVHDAGVQLAEETGAELVQIIGHTIILYKESKENKQIELPKA</sequence>
<dbReference type="InterPro" id="IPR017924">
    <property type="entry name" value="RNA-binding_YhbY"/>
</dbReference>
<keyword evidence="5" id="KW-1185">Reference proteome</keyword>
<gene>
    <name evidence="4" type="ORF">JOD45_002047</name>
</gene>
<comment type="caution">
    <text evidence="4">The sequence shown here is derived from an EMBL/GenBank/DDBJ whole genome shotgun (WGS) entry which is preliminary data.</text>
</comment>
<accession>A0ABS2Q0K8</accession>
<dbReference type="Gene3D" id="3.30.110.60">
    <property type="entry name" value="YhbY-like"/>
    <property type="match status" value="1"/>
</dbReference>
<dbReference type="PANTHER" id="PTHR40065">
    <property type="entry name" value="RNA-BINDING PROTEIN YHBY"/>
    <property type="match status" value="1"/>
</dbReference>
<dbReference type="NCBIfam" id="TIGR00253">
    <property type="entry name" value="RNA_bind_YhbY"/>
    <property type="match status" value="1"/>
</dbReference>
<dbReference type="SUPFAM" id="SSF75471">
    <property type="entry name" value="YhbY-like"/>
    <property type="match status" value="1"/>
</dbReference>
<dbReference type="Proteomes" id="UP000808914">
    <property type="component" value="Unassembled WGS sequence"/>
</dbReference>
<keyword evidence="1 2" id="KW-0694">RNA-binding</keyword>
<dbReference type="RefSeq" id="WP_205003744.1">
    <property type="nucleotide sequence ID" value="NZ_JAFBER010000012.1"/>
</dbReference>
<proteinExistence type="predicted"/>
<dbReference type="InterPro" id="IPR051925">
    <property type="entry name" value="RNA-binding_domain"/>
</dbReference>
<feature type="domain" description="CRM" evidence="3">
    <location>
        <begin position="1"/>
        <end position="96"/>
    </location>
</feature>
<name>A0ABS2Q0K8_9BACL</name>
<dbReference type="EMBL" id="JAFBER010000012">
    <property type="protein sequence ID" value="MBM7645828.1"/>
    <property type="molecule type" value="Genomic_DNA"/>
</dbReference>
<evidence type="ECO:0000313" key="4">
    <source>
        <dbReference type="EMBL" id="MBM7645828.1"/>
    </source>
</evidence>
<dbReference type="PANTHER" id="PTHR40065:SF3">
    <property type="entry name" value="RNA-BINDING PROTEIN YHBY"/>
    <property type="match status" value="1"/>
</dbReference>
<dbReference type="SMART" id="SM01103">
    <property type="entry name" value="CRS1_YhbY"/>
    <property type="match status" value="1"/>
</dbReference>
<organism evidence="4 5">
    <name type="scientific">Scopulibacillus daqui</name>
    <dbReference type="NCBI Taxonomy" id="1469162"/>
    <lineage>
        <taxon>Bacteria</taxon>
        <taxon>Bacillati</taxon>
        <taxon>Bacillota</taxon>
        <taxon>Bacilli</taxon>
        <taxon>Bacillales</taxon>
        <taxon>Sporolactobacillaceae</taxon>
        <taxon>Scopulibacillus</taxon>
    </lineage>
</organism>
<dbReference type="PROSITE" id="PS51295">
    <property type="entry name" value="CRM"/>
    <property type="match status" value="1"/>
</dbReference>
<dbReference type="InterPro" id="IPR035920">
    <property type="entry name" value="YhbY-like_sf"/>
</dbReference>
<protein>
    <submittedName>
        <fullName evidence="4">RNA-binding protein</fullName>
    </submittedName>
</protein>
<dbReference type="Pfam" id="PF01985">
    <property type="entry name" value="CRS1_YhbY"/>
    <property type="match status" value="1"/>
</dbReference>
<evidence type="ECO:0000259" key="3">
    <source>
        <dbReference type="PROSITE" id="PS51295"/>
    </source>
</evidence>
<evidence type="ECO:0000256" key="1">
    <source>
        <dbReference type="ARBA" id="ARBA00022884"/>
    </source>
</evidence>
<reference evidence="4 5" key="1">
    <citation type="submission" date="2021-01" db="EMBL/GenBank/DDBJ databases">
        <title>Genomic Encyclopedia of Type Strains, Phase IV (KMG-IV): sequencing the most valuable type-strain genomes for metagenomic binning, comparative biology and taxonomic classification.</title>
        <authorList>
            <person name="Goeker M."/>
        </authorList>
    </citation>
    <scope>NUCLEOTIDE SEQUENCE [LARGE SCALE GENOMIC DNA]</scope>
    <source>
        <strain evidence="4 5">DSM 28236</strain>
    </source>
</reference>